<dbReference type="Pfam" id="PF18175">
    <property type="entry name" value="HU-CCDC81_bac_2"/>
    <property type="match status" value="1"/>
</dbReference>
<dbReference type="Pfam" id="PF05036">
    <property type="entry name" value="SPOR"/>
    <property type="match status" value="1"/>
</dbReference>
<evidence type="ECO:0000313" key="2">
    <source>
        <dbReference type="EMBL" id="URW79010.1"/>
    </source>
</evidence>
<dbReference type="InterPro" id="IPR007730">
    <property type="entry name" value="SPOR-like_dom"/>
</dbReference>
<keyword evidence="3" id="KW-1185">Reference proteome</keyword>
<proteinExistence type="predicted"/>
<organism evidence="2 3">
    <name type="scientific">Xiashengella succiniciproducens</name>
    <dbReference type="NCBI Taxonomy" id="2949635"/>
    <lineage>
        <taxon>Bacteria</taxon>
        <taxon>Pseudomonadati</taxon>
        <taxon>Bacteroidota</taxon>
        <taxon>Bacteroidia</taxon>
        <taxon>Marinilabiliales</taxon>
        <taxon>Marinilabiliaceae</taxon>
        <taxon>Xiashengella</taxon>
    </lineage>
</organism>
<dbReference type="KEGG" id="alkq:M9189_09100"/>
<evidence type="ECO:0000259" key="1">
    <source>
        <dbReference type="PROSITE" id="PS51724"/>
    </source>
</evidence>
<feature type="domain" description="SPOR" evidence="1">
    <location>
        <begin position="256"/>
        <end position="333"/>
    </location>
</feature>
<dbReference type="EMBL" id="CP098400">
    <property type="protein sequence ID" value="URW79010.1"/>
    <property type="molecule type" value="Genomic_DNA"/>
</dbReference>
<dbReference type="SUPFAM" id="SSF110997">
    <property type="entry name" value="Sporulation related repeat"/>
    <property type="match status" value="1"/>
</dbReference>
<dbReference type="InterPro" id="IPR041268">
    <property type="entry name" value="HU-CCDC81_bac_2"/>
</dbReference>
<evidence type="ECO:0000313" key="3">
    <source>
        <dbReference type="Proteomes" id="UP001056426"/>
    </source>
</evidence>
<dbReference type="InterPro" id="IPR036680">
    <property type="entry name" value="SPOR-like_sf"/>
</dbReference>
<reference evidence="2" key="2">
    <citation type="submission" date="2022-06" db="EMBL/GenBank/DDBJ databases">
        <title>Xiashengella guii gen. nov. sp. nov., a bacterium isolated form anaerobic digestion tank.</title>
        <authorList>
            <person name="Huang H."/>
        </authorList>
    </citation>
    <scope>NUCLEOTIDE SEQUENCE</scope>
    <source>
        <strain evidence="2">Ai-910</strain>
    </source>
</reference>
<gene>
    <name evidence="2" type="ORF">M9189_09100</name>
</gene>
<dbReference type="GO" id="GO:0042834">
    <property type="term" value="F:peptidoglycan binding"/>
    <property type="evidence" value="ECO:0007669"/>
    <property type="project" value="InterPro"/>
</dbReference>
<dbReference type="InterPro" id="IPR040495">
    <property type="entry name" value="HU-CCDC81_bac_1"/>
</dbReference>
<dbReference type="RefSeq" id="WP_250722541.1">
    <property type="nucleotide sequence ID" value="NZ_CP098400.1"/>
</dbReference>
<dbReference type="Proteomes" id="UP001056426">
    <property type="component" value="Chromosome"/>
</dbReference>
<name>A0A9J6ZMB5_9BACT</name>
<sequence>MKEAVEIHIAELLHYHDCVIVPGLGAFVANHRSAVIAADGCVFMPPCKEIGFNRSLHHNDGLLISHIAMKFSIPYVDAAGIVESFVIDIRDRINAGETVSLGEVGILRYDAIGNILFEANDSKSFLPEAFGLSSFRFEPLDYKHIARIESGRMVNEVISIRSPWYYRVAAAMVAGFFVLSTFNLNTPDMYQAGVTPSFKQTVNYPVEAIQTVAIPTETVEISDNAASSALVQSSPAEIQTDEVLASPEVVTTAEVIKSSGPYHIIAASFVEAVPAAKAVAKYKAEGFEDAKVLADKSGRHRIAIKSFSNRDEAVMAMNELRKESRFASVWVHHSR</sequence>
<accession>A0A9J6ZMB5</accession>
<dbReference type="PROSITE" id="PS51724">
    <property type="entry name" value="SPOR"/>
    <property type="match status" value="1"/>
</dbReference>
<dbReference type="Pfam" id="PF18174">
    <property type="entry name" value="HU-CCDC81_bac_1"/>
    <property type="match status" value="1"/>
</dbReference>
<dbReference type="AlphaFoldDB" id="A0A9J6ZMB5"/>
<protein>
    <submittedName>
        <fullName evidence="2">SPOR domain-containing protein</fullName>
    </submittedName>
</protein>
<dbReference type="Gene3D" id="3.30.70.1070">
    <property type="entry name" value="Sporulation related repeat"/>
    <property type="match status" value="1"/>
</dbReference>
<reference evidence="2" key="1">
    <citation type="submission" date="2022-05" db="EMBL/GenBank/DDBJ databases">
        <authorList>
            <person name="Sun X."/>
        </authorList>
    </citation>
    <scope>NUCLEOTIDE SEQUENCE</scope>
    <source>
        <strain evidence="2">Ai-910</strain>
    </source>
</reference>